<evidence type="ECO:0000313" key="2">
    <source>
        <dbReference type="EMBL" id="MBE9609912.1"/>
    </source>
</evidence>
<feature type="chain" id="PRO_5035229833" description="DUF3298 domain-containing protein" evidence="1">
    <location>
        <begin position="25"/>
        <end position="373"/>
    </location>
</feature>
<dbReference type="RefSeq" id="WP_194116441.1">
    <property type="nucleotide sequence ID" value="NZ_JADFUA010000006.1"/>
</dbReference>
<gene>
    <name evidence="2" type="ORF">INR99_11220</name>
</gene>
<reference evidence="2 3" key="1">
    <citation type="submission" date="2020-10" db="EMBL/GenBank/DDBJ databases">
        <title>The genome sequence of Chitinilyticum litopenaei 4Y14.</title>
        <authorList>
            <person name="Liu Y."/>
        </authorList>
    </citation>
    <scope>NUCLEOTIDE SEQUENCE [LARGE SCALE GENOMIC DNA]</scope>
    <source>
        <strain evidence="2 3">4Y14</strain>
    </source>
</reference>
<name>A0A8J7FL97_9NEIS</name>
<dbReference type="EMBL" id="JADFUA010000006">
    <property type="protein sequence ID" value="MBE9609912.1"/>
    <property type="molecule type" value="Genomic_DNA"/>
</dbReference>
<dbReference type="Proteomes" id="UP000604481">
    <property type="component" value="Unassembled WGS sequence"/>
</dbReference>
<organism evidence="2 3">
    <name type="scientific">Chitinilyticum piscinae</name>
    <dbReference type="NCBI Taxonomy" id="2866724"/>
    <lineage>
        <taxon>Bacteria</taxon>
        <taxon>Pseudomonadati</taxon>
        <taxon>Pseudomonadota</taxon>
        <taxon>Betaproteobacteria</taxon>
        <taxon>Neisseriales</taxon>
        <taxon>Chitinibacteraceae</taxon>
        <taxon>Chitinilyticum</taxon>
    </lineage>
</organism>
<evidence type="ECO:0000256" key="1">
    <source>
        <dbReference type="SAM" id="SignalP"/>
    </source>
</evidence>
<proteinExistence type="predicted"/>
<feature type="signal peptide" evidence="1">
    <location>
        <begin position="1"/>
        <end position="24"/>
    </location>
</feature>
<evidence type="ECO:0000313" key="3">
    <source>
        <dbReference type="Proteomes" id="UP000604481"/>
    </source>
</evidence>
<keyword evidence="3" id="KW-1185">Reference proteome</keyword>
<sequence length="373" mass="40384">MSCRRIPIAILTGLQLMLGAGALADTFTGTLGGKPVVVELTTDQKGKLDGGQYGYLSQGRVLLLRKSERAGLLEEYRVKSPGDDVVSGYWSLRRAGRGWEGQWLKQPGASGLPLRLEPAVLPEETTQALGQTIQPSLRPDPFNLLLAQSPALAIRTGKTQSQAGLRITPLRWQRGEALAASSVQLAEPAESGDASINAALRLRLQGNIVDAEHCSAAAGDFQDFQQESTITHSSARYLNVRTQTEYNCGGAHPNAGYSSSVYDRQSGQEIDLGTQVYQIDGPRQAAFRQFVATVLKRELNKEERGDDCYAGFLADPAGTDYPWLRLNGIDGKGVIISLDYAHVDQACGLDITLPYASLARFRRTDAPAHFGKP</sequence>
<evidence type="ECO:0008006" key="4">
    <source>
        <dbReference type="Google" id="ProtNLM"/>
    </source>
</evidence>
<comment type="caution">
    <text evidence="2">The sequence shown here is derived from an EMBL/GenBank/DDBJ whole genome shotgun (WGS) entry which is preliminary data.</text>
</comment>
<keyword evidence="1" id="KW-0732">Signal</keyword>
<accession>A0A8J7FL97</accession>
<dbReference type="AlphaFoldDB" id="A0A8J7FL97"/>
<protein>
    <recommendedName>
        <fullName evidence="4">DUF3298 domain-containing protein</fullName>
    </recommendedName>
</protein>